<dbReference type="RefSeq" id="WP_059424573.1">
    <property type="nucleotide sequence ID" value="NZ_DF968533.1"/>
</dbReference>
<sequence>MSGSSARPKRRKAAGAALRYEHRPGRPNAGEAKKRDWGCAWGCVVLPSFALLLTPLVLLKTYWGHELWGDFAPAWPGGAYAFAGTVGALVPLVFIAWVWPLILMDWKKSKPRSLAWAVASLPGLAAGYLVAGVISTTIRPKRRRDWDYDCYREGGPCWVHVHYPWLWVVGLAATLAVITLLIGLFARHVRRSSATAPSTSEPEDDPSPRSPTGTGGRRPPA</sequence>
<dbReference type="AlphaFoldDB" id="A0A0K8Q053"/>
<organism evidence="3 4">
    <name type="scientific">Streptomyces azureus</name>
    <dbReference type="NCBI Taxonomy" id="146537"/>
    <lineage>
        <taxon>Bacteria</taxon>
        <taxon>Bacillati</taxon>
        <taxon>Actinomycetota</taxon>
        <taxon>Actinomycetes</taxon>
        <taxon>Kitasatosporales</taxon>
        <taxon>Streptomycetaceae</taxon>
        <taxon>Streptomyces</taxon>
    </lineage>
</organism>
<evidence type="ECO:0000313" key="3">
    <source>
        <dbReference type="EMBL" id="GAP53114.1"/>
    </source>
</evidence>
<protein>
    <submittedName>
        <fullName evidence="3">Uncharacterized protein</fullName>
    </submittedName>
</protein>
<feature type="transmembrane region" description="Helical" evidence="2">
    <location>
        <begin position="165"/>
        <end position="186"/>
    </location>
</feature>
<keyword evidence="2" id="KW-1133">Transmembrane helix</keyword>
<feature type="region of interest" description="Disordered" evidence="1">
    <location>
        <begin position="193"/>
        <end position="221"/>
    </location>
</feature>
<reference evidence="3" key="1">
    <citation type="journal article" date="2015" name="Genome Announc.">
        <title>Draft Genome Sequence of Thiostrepton-Producing Streptomyces azureus ATCC 14921.</title>
        <authorList>
            <person name="Sakihara K."/>
            <person name="Maeda J."/>
            <person name="Tashiro K."/>
            <person name="Fujino Y."/>
            <person name="Kuhara S."/>
            <person name="Ohshima T."/>
            <person name="Ogata S."/>
            <person name="Doi K."/>
        </authorList>
    </citation>
    <scope>NUCLEOTIDE SEQUENCE [LARGE SCALE GENOMIC DNA]</scope>
    <source>
        <strain evidence="3">ATCC14921</strain>
    </source>
</reference>
<proteinExistence type="predicted"/>
<gene>
    <name evidence="3" type="ORF">SAZU_7994</name>
</gene>
<feature type="transmembrane region" description="Helical" evidence="2">
    <location>
        <begin position="79"/>
        <end position="102"/>
    </location>
</feature>
<keyword evidence="2" id="KW-0472">Membrane</keyword>
<evidence type="ECO:0000313" key="4">
    <source>
        <dbReference type="Proteomes" id="UP000053859"/>
    </source>
</evidence>
<keyword evidence="2" id="KW-0812">Transmembrane</keyword>
<feature type="transmembrane region" description="Helical" evidence="2">
    <location>
        <begin position="39"/>
        <end position="59"/>
    </location>
</feature>
<dbReference type="EMBL" id="DF968533">
    <property type="protein sequence ID" value="GAP53114.1"/>
    <property type="molecule type" value="Genomic_DNA"/>
</dbReference>
<evidence type="ECO:0000256" key="1">
    <source>
        <dbReference type="SAM" id="MobiDB-lite"/>
    </source>
</evidence>
<evidence type="ECO:0000256" key="2">
    <source>
        <dbReference type="SAM" id="Phobius"/>
    </source>
</evidence>
<name>A0A0K8Q053_STRAJ</name>
<accession>A0A0K8Q053</accession>
<feature type="transmembrane region" description="Helical" evidence="2">
    <location>
        <begin position="114"/>
        <end position="138"/>
    </location>
</feature>
<dbReference type="Proteomes" id="UP000053859">
    <property type="component" value="Unassembled WGS sequence"/>
</dbReference>
<keyword evidence="4" id="KW-1185">Reference proteome</keyword>
<dbReference type="OrthoDB" id="4243285at2"/>